<evidence type="ECO:0000259" key="1">
    <source>
        <dbReference type="Pfam" id="PF23606"/>
    </source>
</evidence>
<dbReference type="InterPro" id="IPR045906">
    <property type="entry name" value="ULK4"/>
</dbReference>
<dbReference type="InterPro" id="IPR056981">
    <property type="entry name" value="HEAT_ULK4_RUNKEL"/>
</dbReference>
<feature type="domain" description="Serine/threonine-protein kinase ULK4/RUNKEL HEAT repeats" evidence="1">
    <location>
        <begin position="262"/>
        <end position="472"/>
    </location>
</feature>
<dbReference type="GO" id="GO:0016301">
    <property type="term" value="F:kinase activity"/>
    <property type="evidence" value="ECO:0007669"/>
    <property type="project" value="UniProtKB-KW"/>
</dbReference>
<feature type="non-terminal residue" evidence="2">
    <location>
        <position position="1"/>
    </location>
</feature>
<dbReference type="AlphaFoldDB" id="A0A7K5B7H9"/>
<dbReference type="InterPro" id="IPR016024">
    <property type="entry name" value="ARM-type_fold"/>
</dbReference>
<gene>
    <name evidence="2" type="primary">Ulk4_0</name>
    <name evidence="2" type="ORF">FURFIG_R01500</name>
</gene>
<sequence length="671" mass="74798">AVILLTELIRENFRNSKLKQCFLPALGELLYLMAREEEKGEHPREGWAVPSAAYTVLMRCLREGEDRIVNHLAAKIIENVCTTRACQAQGFITGEIGPVLWYLFTHSTVDSLKITAVSALCRITRSSPGVFQSVIEKVGLTAVLNSLANGICKIQQCMLTMFSAMLSSGIHPQRLIQEKDFVTTFFRLLESPSTFIRAKAFLVLLQVLIHNREMLLLSCQARLVMYIERDSRKTTPGKEQQGGSEYLSKCLDLLIYHIVQELPGILGDILSALRNVSGRKHPSTAQAKQLKMCLPMMPVVLHLVTSQVFRAQIVTKEFLFSYGTLLEFIRSIDSGETNLDRAIGQAASEELIKTALLTFEAVTEHPSLLTVHHLTVEDCILPPLVSLVHSQNVEWRLFSLRLLSETTSLLLSHEAVAEERGESLNFSSKLLSLIREMLLPQYEHILMAPDPVPLYALKLLVALTEHSPAFVRWFYLVFVLFSQGHQDSILGNTMQTLIALLNNIVANKSTNMMLLFKEGLAHHLCNLLTEAVALYLDADDKSSTKPASALLLSLLDILQCVLVYTTNVVRQTLQAQKSGTGGDTEAAEDLLRVNEPLTDLISLLIQLLPSEDTEIFVSASQCLSLLVQLYGGNSQESMSLESMDSFAQVLKSKKDARQLKLLLRIVKRLVS</sequence>
<dbReference type="SUPFAM" id="SSF48371">
    <property type="entry name" value="ARM repeat"/>
    <property type="match status" value="1"/>
</dbReference>
<feature type="non-terminal residue" evidence="2">
    <location>
        <position position="671"/>
    </location>
</feature>
<reference evidence="2 3" key="1">
    <citation type="submission" date="2019-09" db="EMBL/GenBank/DDBJ databases">
        <title>Bird 10,000 Genomes (B10K) Project - Family phase.</title>
        <authorList>
            <person name="Zhang G."/>
        </authorList>
    </citation>
    <scope>NUCLEOTIDE SEQUENCE [LARGE SCALE GENOMIC DNA]</scope>
    <source>
        <strain evidence="2">B10K-DU-003-06</strain>
    </source>
</reference>
<name>A0A7K5B7H9_9FURN</name>
<dbReference type="Pfam" id="PF23606">
    <property type="entry name" value="HEAT_ULK4"/>
    <property type="match status" value="1"/>
</dbReference>
<dbReference type="PANTHER" id="PTHR46240:SF1">
    <property type="entry name" value="SERINE_THREONINE-PROTEIN KINASE ULK4"/>
    <property type="match status" value="1"/>
</dbReference>
<proteinExistence type="predicted"/>
<evidence type="ECO:0000313" key="3">
    <source>
        <dbReference type="Proteomes" id="UP000529852"/>
    </source>
</evidence>
<keyword evidence="2" id="KW-0418">Kinase</keyword>
<keyword evidence="3" id="KW-1185">Reference proteome</keyword>
<accession>A0A7K5B7H9</accession>
<dbReference type="EMBL" id="VYZD01000613">
    <property type="protein sequence ID" value="NWR91577.1"/>
    <property type="molecule type" value="Genomic_DNA"/>
</dbReference>
<dbReference type="PANTHER" id="PTHR46240">
    <property type="entry name" value="SER/THR PROTEIN KINASE ULK4"/>
    <property type="match status" value="1"/>
</dbReference>
<dbReference type="Gene3D" id="1.25.10.10">
    <property type="entry name" value="Leucine-rich Repeat Variant"/>
    <property type="match status" value="1"/>
</dbReference>
<dbReference type="InterPro" id="IPR011989">
    <property type="entry name" value="ARM-like"/>
</dbReference>
<evidence type="ECO:0000313" key="2">
    <source>
        <dbReference type="EMBL" id="NWR91577.1"/>
    </source>
</evidence>
<organism evidence="2 3">
    <name type="scientific">Furnarius figulus</name>
    <dbReference type="NCBI Taxonomy" id="463165"/>
    <lineage>
        <taxon>Eukaryota</taxon>
        <taxon>Metazoa</taxon>
        <taxon>Chordata</taxon>
        <taxon>Craniata</taxon>
        <taxon>Vertebrata</taxon>
        <taxon>Euteleostomi</taxon>
        <taxon>Archelosauria</taxon>
        <taxon>Archosauria</taxon>
        <taxon>Dinosauria</taxon>
        <taxon>Saurischia</taxon>
        <taxon>Theropoda</taxon>
        <taxon>Coelurosauria</taxon>
        <taxon>Aves</taxon>
        <taxon>Neognathae</taxon>
        <taxon>Neoaves</taxon>
        <taxon>Telluraves</taxon>
        <taxon>Australaves</taxon>
        <taxon>Passeriformes</taxon>
        <taxon>Furnariidae</taxon>
        <taxon>Furnarius</taxon>
    </lineage>
</organism>
<dbReference type="Proteomes" id="UP000529852">
    <property type="component" value="Unassembled WGS sequence"/>
</dbReference>
<comment type="caution">
    <text evidence="2">The sequence shown here is derived from an EMBL/GenBank/DDBJ whole genome shotgun (WGS) entry which is preliminary data.</text>
</comment>
<keyword evidence="2" id="KW-0808">Transferase</keyword>
<protein>
    <submittedName>
        <fullName evidence="2">ULK4 kinase</fullName>
    </submittedName>
</protein>